<name>A0A392W5M0_9FABA</name>
<evidence type="ECO:0000313" key="2">
    <source>
        <dbReference type="EMBL" id="MCI94481.1"/>
    </source>
</evidence>
<evidence type="ECO:0000256" key="1">
    <source>
        <dbReference type="SAM" id="MobiDB-lite"/>
    </source>
</evidence>
<dbReference type="EMBL" id="LXQA011357175">
    <property type="protein sequence ID" value="MCI94481.1"/>
    <property type="molecule type" value="Genomic_DNA"/>
</dbReference>
<feature type="non-terminal residue" evidence="2">
    <location>
        <position position="32"/>
    </location>
</feature>
<accession>A0A392W5M0</accession>
<sequence length="32" mass="3623">MLDAKSMDTPMATSLTMDKDETGKDVEITKYR</sequence>
<comment type="caution">
    <text evidence="2">The sequence shown here is derived from an EMBL/GenBank/DDBJ whole genome shotgun (WGS) entry which is preliminary data.</text>
</comment>
<dbReference type="AlphaFoldDB" id="A0A392W5M0"/>
<feature type="compositionally biased region" description="Basic and acidic residues" evidence="1">
    <location>
        <begin position="17"/>
        <end position="32"/>
    </location>
</feature>
<organism evidence="2 3">
    <name type="scientific">Trifolium medium</name>
    <dbReference type="NCBI Taxonomy" id="97028"/>
    <lineage>
        <taxon>Eukaryota</taxon>
        <taxon>Viridiplantae</taxon>
        <taxon>Streptophyta</taxon>
        <taxon>Embryophyta</taxon>
        <taxon>Tracheophyta</taxon>
        <taxon>Spermatophyta</taxon>
        <taxon>Magnoliopsida</taxon>
        <taxon>eudicotyledons</taxon>
        <taxon>Gunneridae</taxon>
        <taxon>Pentapetalae</taxon>
        <taxon>rosids</taxon>
        <taxon>fabids</taxon>
        <taxon>Fabales</taxon>
        <taxon>Fabaceae</taxon>
        <taxon>Papilionoideae</taxon>
        <taxon>50 kb inversion clade</taxon>
        <taxon>NPAAA clade</taxon>
        <taxon>Hologalegina</taxon>
        <taxon>IRL clade</taxon>
        <taxon>Trifolieae</taxon>
        <taxon>Trifolium</taxon>
    </lineage>
</organism>
<feature type="region of interest" description="Disordered" evidence="1">
    <location>
        <begin position="1"/>
        <end position="32"/>
    </location>
</feature>
<protein>
    <submittedName>
        <fullName evidence="2">Uncharacterized protein</fullName>
    </submittedName>
</protein>
<reference evidence="2 3" key="1">
    <citation type="journal article" date="2018" name="Front. Plant Sci.">
        <title>Red Clover (Trifolium pratense) and Zigzag Clover (T. medium) - A Picture of Genomic Similarities and Differences.</title>
        <authorList>
            <person name="Dluhosova J."/>
            <person name="Istvanek J."/>
            <person name="Nedelnik J."/>
            <person name="Repkova J."/>
        </authorList>
    </citation>
    <scope>NUCLEOTIDE SEQUENCE [LARGE SCALE GENOMIC DNA]</scope>
    <source>
        <strain evidence="3">cv. 10/8</strain>
        <tissue evidence="2">Leaf</tissue>
    </source>
</reference>
<dbReference type="Proteomes" id="UP000265520">
    <property type="component" value="Unassembled WGS sequence"/>
</dbReference>
<evidence type="ECO:0000313" key="3">
    <source>
        <dbReference type="Proteomes" id="UP000265520"/>
    </source>
</evidence>
<proteinExistence type="predicted"/>
<keyword evidence="3" id="KW-1185">Reference proteome</keyword>